<feature type="region of interest" description="Disordered" evidence="2">
    <location>
        <begin position="869"/>
        <end position="994"/>
    </location>
</feature>
<keyword evidence="1" id="KW-0227">DNA damage</keyword>
<dbReference type="InterPro" id="IPR010285">
    <property type="entry name" value="DNA_helicase_pif1-like_DEAD"/>
</dbReference>
<dbReference type="Proteomes" id="UP000604046">
    <property type="component" value="Unassembled WGS sequence"/>
</dbReference>
<dbReference type="InterPro" id="IPR051055">
    <property type="entry name" value="PIF1_helicase"/>
</dbReference>
<organism evidence="5 6">
    <name type="scientific">Symbiodinium natans</name>
    <dbReference type="NCBI Taxonomy" id="878477"/>
    <lineage>
        <taxon>Eukaryota</taxon>
        <taxon>Sar</taxon>
        <taxon>Alveolata</taxon>
        <taxon>Dinophyceae</taxon>
        <taxon>Suessiales</taxon>
        <taxon>Symbiodiniaceae</taxon>
        <taxon>Symbiodinium</taxon>
    </lineage>
</organism>
<dbReference type="GO" id="GO:0016787">
    <property type="term" value="F:hydrolase activity"/>
    <property type="evidence" value="ECO:0007669"/>
    <property type="project" value="UniProtKB-KW"/>
</dbReference>
<dbReference type="GO" id="GO:0000723">
    <property type="term" value="P:telomere maintenance"/>
    <property type="evidence" value="ECO:0007669"/>
    <property type="project" value="InterPro"/>
</dbReference>
<dbReference type="EC" id="5.6.2.3" evidence="1"/>
<dbReference type="InterPro" id="IPR046700">
    <property type="entry name" value="DUF6570"/>
</dbReference>
<evidence type="ECO:0000313" key="6">
    <source>
        <dbReference type="Proteomes" id="UP000604046"/>
    </source>
</evidence>
<dbReference type="GO" id="GO:0006310">
    <property type="term" value="P:DNA recombination"/>
    <property type="evidence" value="ECO:0007669"/>
    <property type="project" value="UniProtKB-KW"/>
</dbReference>
<dbReference type="SUPFAM" id="SSF52540">
    <property type="entry name" value="P-loop containing nucleoside triphosphate hydrolases"/>
    <property type="match status" value="2"/>
</dbReference>
<comment type="similarity">
    <text evidence="1">Belongs to the helicase family.</text>
</comment>
<feature type="compositionally biased region" description="Acidic residues" evidence="2">
    <location>
        <begin position="1531"/>
        <end position="1545"/>
    </location>
</feature>
<keyword evidence="1" id="KW-0234">DNA repair</keyword>
<dbReference type="OrthoDB" id="432234at2759"/>
<keyword evidence="1" id="KW-0547">Nucleotide-binding</keyword>
<comment type="caution">
    <text evidence="5">The sequence shown here is derived from an EMBL/GenBank/DDBJ whole genome shotgun (WGS) entry which is preliminary data.</text>
</comment>
<keyword evidence="1" id="KW-0233">DNA recombination</keyword>
<dbReference type="Gene3D" id="3.40.50.300">
    <property type="entry name" value="P-loop containing nucleotide triphosphate hydrolases"/>
    <property type="match status" value="1"/>
</dbReference>
<proteinExistence type="inferred from homology"/>
<feature type="region of interest" description="Disordered" evidence="2">
    <location>
        <begin position="1531"/>
        <end position="1554"/>
    </location>
</feature>
<feature type="compositionally biased region" description="Basic residues" evidence="2">
    <location>
        <begin position="921"/>
        <end position="935"/>
    </location>
</feature>
<feature type="compositionally biased region" description="Low complexity" evidence="2">
    <location>
        <begin position="959"/>
        <end position="969"/>
    </location>
</feature>
<sequence>MLPGSRGAGATAIDAMAWRRGAEQQEKVSRRHMRSPLCAPAQTVVSTGSPTKSGNSRLASRLASGDDNIDYGPPVKERQVACGCWRTRRCWVGGRRLAHKQRAKGRARMVCKVQPNLSVKKQATRDRGVHSCSPVADADEGHVRACAPAMSLQHRGGGSTKQPRMLQWEQLPELMQAAFLSIDVDEGRFQCLREQTWCYDWEGWQAVEGDMHDEAILAWVERFTRLSAQDETAASGHGGHNARPCQMGAVMKRRGKPCQHAALCANTAEARFRSHTGTAARSSCGSRVDMMSPCYGLRQQNNSAPGSRASMRGGAPLSAGIVTETATMPRAPCFFCDVVCVEQCQINFADQYLCRCGACRRRVCNLCAEQELREFYCPWCVENRVAALEAAQGFARIRACARHHQALQEDRDYTYCAQVAPPHAAAKACIGMVPRAEACSASFACTRPRTGGAREPSADIGSEATLPDLLEAVLLSVLGDTTKVANLLQQTWVKEWHGWRDVADATTDSTILHLGQRLLKLAEKNAAVKVQSNQERLEALRLEGWQLRQGHAHGANNCLLDSLLVALASASVLPRSLQDDVPRRADACAACRAEFVQGPDASLRPQDRDLRGQGQANDQAYLELDRHGPPAATFLYNYITGRPWPRTLAVDVIVYTRFDNADMNPEAWPLRVGAVRQPADAVVRLYNHMDDRGDGYHFDALVATAADAARLPQTSPATPGARRAAASHAADATRNAVARAAAGPGSAQSIAAAGTPSPWADSSAGRIAAEQRAQWAPSLTEMLSALDAFLARRGAGGIRANRADAARAVAAWNRQDELAVVLQTLLQAGLTYSDVSRVTARKVAAEFRGFIWTFHAGAGRTLGAQAADAAAPSKTVAPSGADPPSPCGDEQQTKAKGKRPAQTKGKGGRARAIAAAATAATKKHKAKAPKSRRNRERGASGKPLSRRRQQSPPKPTASKRGGPAAVPAAAKRRRYSSKQPPRSNEPSRAEECMRDVEEDHFVLRTRPVTTTDDPRARADALLSALADQFLEYPTLPQAAQLRARSRAAAQIAHAHCAFGTCGWTGGSEAELQKHVLAAHAACLRPAAAALSDKGADAGGGQGVATLGGRLWDAYRAALDVACQRSAPLACTTLDRRCLREAAQALAEAPPETRVCLLCARRRPFVRGAHSQIWFSRALEEDDDGRVHFLGLTAECTAALLGSETYVERYVDDKAGPRREGMLRDLRDWTCALDFPAGPIKVICCPEDKECKAGCSEHHACARCWIPVCASCREQAGKGAIPKEALANDMVVYYAPRELYEFKVTMLELVCASPCLTSLICFSLEKKYRKRRTLDERVHMQRHRQGARGNATTFLLDWESLLAQFRGYEVNLAPQARAPLPRTGEDLQKFVSVILKTSDTELTPEELSKLIHQARVRRRVVIMLIEKACEREHPAFRQLDLAQVRLRAERELPEDGVPPEVVAVLPCDDNLQQIEKQKVAAPVAAPATVEEAALDLDLKRPNAVVLEKTGLEAVDYEAQRLEAVRALAEVAEEDLRDSGSEQEDGPAPETDVVSRSTPMNQFAPWYFGVAFAYLFQYCTAMPDPPNWGEFRDKRWRRPPEAPHIGLADWVRTMSRRVESQLGRDWTFGYTTWNVLFRSAVNLSRSVYSYDTPVLQDSGEWGKLTAAALENAAIEILRALKGTYATPDGRRLPVNGSLTLAKYATGLSATARRILANMNHTARVIPGTQEARRQMRFEIQGMRVRYGTPIFVTVTPDEGHQLLYIRLSRHRRSDPIRLVEVGAAAAAGDRAWPALDADFTCSLPVECLEPRVPNWEERRRILARDPLATVDGFRVTMLLLLRHLFGMSTCLYCPDCSCGPTPCQDNRGSNAKTNGGVFGRCDAAYVAIEFQKSSGSGHGHIQLFVQCLHQHESLREIFAATSERAAALREAYLHYTSHVRRCIYDRDPVEVTAALHAAEQRWPEYKSERRLISRPRYQAGVMAAENSDEEAELWTEAYLREDVFWLQVLKQHHVHLPDPITGERAPQAGCLKADNPRDCKSGFPRDAEVTDEAAVMCPCRLQARDMPASGRKNCICTLQGPRDEAYLNGTHPAILAFGRCNSDVQLPYRLPYACDVCASPTDSRELQEIVTAAQRAQDAQTGYCCDYCAKTQPMAFAELKELQKGHARLAEQTQGRGVEYQGKRHMTRFLSDAYCKGIVRGQAECCNLRCNYKDGDAACAERITTTQYVTFPGRDFLRYADLAMTGETEHRRRVTAMSLGRSKHMPRQRQLAEREPAEFYARRPRNSACWHLSPYEFLLYWQVVPTTSPTTWQEWKTQPRSTWDVVLTDSGEEKLRAGGGKRVRLVPGKDTRLRVEPSGDTLAFEDIPTNTLVRAAWLLRRRRRPRCPTFGHCPVPRYQQECQEENSKLCMVYFRAWTGMPQHADRDVPHIADLQGRKRNSTLGISCPSTAYALAADAENSDNDGADTSAVRVTADNLATSLTTRKTEKNGVEAPGAEYADLEQTWRAEQTNEGKPDRALAAENTLDVRELVKEARKAPQGGAEAEDAVAEEALEREPTVRTHGIRATVRAVQQWVTELRTRVDEKGRLVCNRAQHAFIERVARRVVEEMQTGEAQGGARSGLPDAMRWVLHGGPGTGKTHAVKLLRKELFEDILGWRQGLQFQFAALQAVTAEMIDGDTLHHAFGLSWGQSAAETTPLTEGLQQAQRMLQLRWLIIDEISMVSVELLAKLEQACRRVIRNGSPFKRDAANVDKPFGGLNVLAVGDLWQLEPPKGHFIADLPHEWLGSAGARQRPLLAQGQELMWGPPELAFQGCTELEECERTKDEWLKELQDEFRFGQLSADNHAFLHGRPTRVPGSWLRGRAGCGQAKCQCLGVQRVTPETILAQECAVCCAERASRRLVAESPHDPRFLGRFVLAPSIFATNVRKCHTNKIRAEAFARRTKRHLHYVVAQDRACAAVVREKPDLAEQKLLWLQRHDRECGELCGMLPLCDGMPVLLTDHLNRARGLLKGRRGFVTGWRHATDGAEPAGPGCTVWNQLPEVVYVRFPGAKWRITGLATGVFPVVPKRATWHLDAGRKSPVLAIRRQQLPLIPAFAMTAHQAQGQTLEEGIVADLCYGAYSNVLAAYVALTRVTSREGILILRPFDAAPFQQGDTSFRALLMQHLRTHDVNWDAVVQRYVRVKTCSECRTERLKSAFTAGQWKQPDGAAICKECTKSYRERGTPYRCKRCKRWQAPEAFPGKISNYLIWQSTCLMCVEKRQCGTCQHWFPQAAFRPNGWRQKRDRTCNICRQQLRNRDIGLRARRRLHRRQETVRAAHRCQKRQQILQEVRAEILKRQKQQYTYECPQCKATVDSTTRDGCINNQRSCGHKFTVAGGKVVATWSADARYSYACPQCKARVESIIRDGSIDNRRQCGHKFTVAAGKVVATRSAEARYSYECPQCNAKVESSRGDGCMDNRRQCGHKFTVAAGKIVATRSAEARYSYECPQCNAKVESSTGDGCINNQRQCGHKFTVAAGKVVATRAAKARYLYKCPQCNAKVESSTRDGCVNNRGHCGHKFTVAAGKVVATRSAKARYSYECPQCKAKVDSSIRDGHIDNRRKCGHQFNVAAGEVTAELAVSSHRRS</sequence>
<feature type="domain" description="DUF6570" evidence="4">
    <location>
        <begin position="1277"/>
        <end position="1445"/>
    </location>
</feature>
<dbReference type="Pfam" id="PF20209">
    <property type="entry name" value="DUF6570"/>
    <property type="match status" value="1"/>
</dbReference>
<feature type="compositionally biased region" description="Low complexity" evidence="2">
    <location>
        <begin position="910"/>
        <end position="920"/>
    </location>
</feature>
<feature type="compositionally biased region" description="Basic residues" evidence="2">
    <location>
        <begin position="895"/>
        <end position="909"/>
    </location>
</feature>
<dbReference type="EMBL" id="CAJNDS010002852">
    <property type="protein sequence ID" value="CAE7619347.1"/>
    <property type="molecule type" value="Genomic_DNA"/>
</dbReference>
<reference evidence="5" key="1">
    <citation type="submission" date="2021-02" db="EMBL/GenBank/DDBJ databases">
        <authorList>
            <person name="Dougan E. K."/>
            <person name="Rhodes N."/>
            <person name="Thang M."/>
            <person name="Chan C."/>
        </authorList>
    </citation>
    <scope>NUCLEOTIDE SEQUENCE</scope>
</reference>
<feature type="compositionally biased region" description="Polar residues" evidence="2">
    <location>
        <begin position="43"/>
        <end position="58"/>
    </location>
</feature>
<feature type="domain" description="DNA helicase Pif1-like DEAD-box helicase" evidence="3">
    <location>
        <begin position="2630"/>
        <end position="2770"/>
    </location>
</feature>
<dbReference type="PANTHER" id="PTHR47642">
    <property type="entry name" value="ATP-DEPENDENT DNA HELICASE"/>
    <property type="match status" value="1"/>
</dbReference>
<keyword evidence="1" id="KW-0378">Hydrolase</keyword>
<protein>
    <recommendedName>
        <fullName evidence="1">ATP-dependent DNA helicase</fullName>
        <ecNumber evidence="1">5.6.2.3</ecNumber>
    </recommendedName>
</protein>
<comment type="catalytic activity">
    <reaction evidence="1">
        <text>ATP + H2O = ADP + phosphate + H(+)</text>
        <dbReference type="Rhea" id="RHEA:13065"/>
        <dbReference type="ChEBI" id="CHEBI:15377"/>
        <dbReference type="ChEBI" id="CHEBI:15378"/>
        <dbReference type="ChEBI" id="CHEBI:30616"/>
        <dbReference type="ChEBI" id="CHEBI:43474"/>
        <dbReference type="ChEBI" id="CHEBI:456216"/>
        <dbReference type="EC" id="5.6.2.3"/>
    </reaction>
</comment>
<dbReference type="GO" id="GO:0006281">
    <property type="term" value="P:DNA repair"/>
    <property type="evidence" value="ECO:0007669"/>
    <property type="project" value="UniProtKB-KW"/>
</dbReference>
<evidence type="ECO:0000256" key="1">
    <source>
        <dbReference type="RuleBase" id="RU363044"/>
    </source>
</evidence>
<keyword evidence="1" id="KW-0347">Helicase</keyword>
<dbReference type="GO" id="GO:0043139">
    <property type="term" value="F:5'-3' DNA helicase activity"/>
    <property type="evidence" value="ECO:0007669"/>
    <property type="project" value="UniProtKB-EC"/>
</dbReference>
<dbReference type="GO" id="GO:0005524">
    <property type="term" value="F:ATP binding"/>
    <property type="evidence" value="ECO:0007669"/>
    <property type="project" value="UniProtKB-KW"/>
</dbReference>
<name>A0A812VF66_9DINO</name>
<evidence type="ECO:0000313" key="5">
    <source>
        <dbReference type="EMBL" id="CAE7619347.1"/>
    </source>
</evidence>
<evidence type="ECO:0000259" key="3">
    <source>
        <dbReference type="Pfam" id="PF05970"/>
    </source>
</evidence>
<dbReference type="InterPro" id="IPR027417">
    <property type="entry name" value="P-loop_NTPase"/>
</dbReference>
<feature type="compositionally biased region" description="Basic and acidic residues" evidence="2">
    <location>
        <begin position="985"/>
        <end position="994"/>
    </location>
</feature>
<accession>A0A812VF66</accession>
<evidence type="ECO:0000259" key="4">
    <source>
        <dbReference type="Pfam" id="PF20209"/>
    </source>
</evidence>
<comment type="cofactor">
    <cofactor evidence="1">
        <name>Mg(2+)</name>
        <dbReference type="ChEBI" id="CHEBI:18420"/>
    </cofactor>
</comment>
<keyword evidence="1" id="KW-0067">ATP-binding</keyword>
<evidence type="ECO:0000256" key="2">
    <source>
        <dbReference type="SAM" id="MobiDB-lite"/>
    </source>
</evidence>
<keyword evidence="6" id="KW-1185">Reference proteome</keyword>
<gene>
    <name evidence="5" type="primary">pif1</name>
    <name evidence="5" type="ORF">SNAT2548_LOCUS35196</name>
</gene>
<dbReference type="Pfam" id="PF05970">
    <property type="entry name" value="PIF1"/>
    <property type="match status" value="1"/>
</dbReference>
<feature type="region of interest" description="Disordered" evidence="2">
    <location>
        <begin position="42"/>
        <end position="65"/>
    </location>
</feature>